<dbReference type="Pfam" id="PF11932">
    <property type="entry name" value="DUF3450"/>
    <property type="match status" value="1"/>
</dbReference>
<sequence>MKAHEKKSIIRPGRCCGYFLVLLVLMAGVVPAGQNPLDIYQTAEKEIAERQKMQQHEEQWTERKQSLKRRYQELESQIQTMETRKDRLSDKLDLRRQKVNGMEQTIVESDRVKKELQSTLEGIAARLDRFVENDLPFLIDERSQRIKALKTCLIDPDVPLAEKTRRTFEALQVELDYGRRLETSGQTVDIDNREMAVDVLRVGRLSLFCRTADGSTTGRYVPAQQSWQLLGEKYDSAISAAMEVAAQRSPVKMINLPLGRLEVE</sequence>
<organism evidence="2 3">
    <name type="scientific">Desulfosalsimonas propionicica</name>
    <dbReference type="NCBI Taxonomy" id="332175"/>
    <lineage>
        <taxon>Bacteria</taxon>
        <taxon>Pseudomonadati</taxon>
        <taxon>Thermodesulfobacteriota</taxon>
        <taxon>Desulfobacteria</taxon>
        <taxon>Desulfobacterales</taxon>
        <taxon>Desulfosalsimonadaceae</taxon>
        <taxon>Desulfosalsimonas</taxon>
    </lineage>
</organism>
<comment type="caution">
    <text evidence="2">The sequence shown here is derived from an EMBL/GenBank/DDBJ whole genome shotgun (WGS) entry which is preliminary data.</text>
</comment>
<proteinExistence type="predicted"/>
<dbReference type="EMBL" id="JACDUS010000007">
    <property type="protein sequence ID" value="MBA2882137.1"/>
    <property type="molecule type" value="Genomic_DNA"/>
</dbReference>
<name>A0A7W0HLB8_9BACT</name>
<evidence type="ECO:0000313" key="2">
    <source>
        <dbReference type="EMBL" id="MBA2882137.1"/>
    </source>
</evidence>
<evidence type="ECO:0000256" key="1">
    <source>
        <dbReference type="SAM" id="Coils"/>
    </source>
</evidence>
<dbReference type="AlphaFoldDB" id="A0A7W0HLB8"/>
<dbReference type="InterPro" id="IPR016866">
    <property type="entry name" value="UCP028069"/>
</dbReference>
<feature type="coiled-coil region" evidence="1">
    <location>
        <begin position="50"/>
        <end position="133"/>
    </location>
</feature>
<dbReference type="RefSeq" id="WP_181551789.1">
    <property type="nucleotide sequence ID" value="NZ_JACDUS010000007.1"/>
</dbReference>
<accession>A0A7W0HLB8</accession>
<protein>
    <submittedName>
        <fullName evidence="2">TolA-binding protein</fullName>
    </submittedName>
</protein>
<dbReference type="Proteomes" id="UP000525298">
    <property type="component" value="Unassembled WGS sequence"/>
</dbReference>
<keyword evidence="3" id="KW-1185">Reference proteome</keyword>
<evidence type="ECO:0000313" key="3">
    <source>
        <dbReference type="Proteomes" id="UP000525298"/>
    </source>
</evidence>
<keyword evidence="1" id="KW-0175">Coiled coil</keyword>
<reference evidence="2 3" key="1">
    <citation type="submission" date="2020-07" db="EMBL/GenBank/DDBJ databases">
        <title>Genomic Encyclopedia of Type Strains, Phase IV (KMG-IV): sequencing the most valuable type-strain genomes for metagenomic binning, comparative biology and taxonomic classification.</title>
        <authorList>
            <person name="Goeker M."/>
        </authorList>
    </citation>
    <scope>NUCLEOTIDE SEQUENCE [LARGE SCALE GENOMIC DNA]</scope>
    <source>
        <strain evidence="2 3">DSM 17721</strain>
    </source>
</reference>
<gene>
    <name evidence="2" type="ORF">HNR65_002478</name>
</gene>